<evidence type="ECO:0000256" key="10">
    <source>
        <dbReference type="SAM" id="Phobius"/>
    </source>
</evidence>
<evidence type="ECO:0000256" key="8">
    <source>
        <dbReference type="ARBA" id="ARBA00022989"/>
    </source>
</evidence>
<keyword evidence="5 12" id="KW-0762">Sugar transport</keyword>
<dbReference type="RefSeq" id="XP_012938035.1">
    <property type="nucleotide sequence ID" value="XM_013082581.2"/>
</dbReference>
<evidence type="ECO:0000256" key="2">
    <source>
        <dbReference type="ARBA" id="ARBA00007809"/>
    </source>
</evidence>
<dbReference type="Gene3D" id="1.20.1280.290">
    <property type="match status" value="2"/>
</dbReference>
<feature type="transmembrane region" description="Helical" evidence="10">
    <location>
        <begin position="188"/>
        <end position="206"/>
    </location>
</feature>
<evidence type="ECO:0000256" key="5">
    <source>
        <dbReference type="ARBA" id="ARBA00022597"/>
    </source>
</evidence>
<feature type="transmembrane region" description="Helical" evidence="10">
    <location>
        <begin position="156"/>
        <end position="176"/>
    </location>
</feature>
<evidence type="ECO:0000313" key="12">
    <source>
        <dbReference type="RefSeq" id="XP_012938035.1"/>
    </source>
</evidence>
<feature type="transmembrane region" description="Helical" evidence="10">
    <location>
        <begin position="92"/>
        <end position="113"/>
    </location>
</feature>
<protein>
    <recommendedName>
        <fullName evidence="3">Sugar transporter SWEET1</fullName>
    </recommendedName>
</protein>
<feature type="transmembrane region" description="Helical" evidence="10">
    <location>
        <begin position="65"/>
        <end position="86"/>
    </location>
</feature>
<sequence length="218" mass="24426">MDFVSTLSVLATVTSFAIQLIGMEMSFRIVQKGSTADVAPAPFIAFFVSACVWLKYGLMMGITSVILTSCLSAVLQFLYICIYYLYTNKKHFLHRLLLIGLFILFTPLMYVDFYETEVELASRHLGLYCCVLSVMCYASPMATLSEVLRHKSTDSISLPLCLINFVSAVEWTLYGLAIQDKFVTFPNFIGGVLGILQLSLFVVYGFKHKRGRPSIVNT</sequence>
<evidence type="ECO:0000256" key="1">
    <source>
        <dbReference type="ARBA" id="ARBA00004127"/>
    </source>
</evidence>
<feature type="transmembrane region" description="Helical" evidence="10">
    <location>
        <begin position="125"/>
        <end position="144"/>
    </location>
</feature>
<dbReference type="InterPro" id="IPR004316">
    <property type="entry name" value="SWEET_rpt"/>
</dbReference>
<keyword evidence="6 10" id="KW-0812">Transmembrane</keyword>
<comment type="similarity">
    <text evidence="2">Belongs to the SWEET sugar transporter family.</text>
</comment>
<keyword evidence="8 10" id="KW-1133">Transmembrane helix</keyword>
<evidence type="ECO:0000256" key="3">
    <source>
        <dbReference type="ARBA" id="ARBA00021741"/>
    </source>
</evidence>
<keyword evidence="4" id="KW-0813">Transport</keyword>
<dbReference type="PANTHER" id="PTHR10791:SF112">
    <property type="entry name" value="SUGAR TRANSPORTER SWEET1"/>
    <property type="match status" value="1"/>
</dbReference>
<comment type="subcellular location">
    <subcellularLocation>
        <location evidence="1">Endomembrane system</location>
        <topology evidence="1">Multi-pass membrane protein</topology>
    </subcellularLocation>
</comment>
<evidence type="ECO:0000256" key="6">
    <source>
        <dbReference type="ARBA" id="ARBA00022692"/>
    </source>
</evidence>
<reference evidence="12" key="1">
    <citation type="submission" date="2025-08" db="UniProtKB">
        <authorList>
            <consortium name="RefSeq"/>
        </authorList>
    </citation>
    <scope>IDENTIFICATION</scope>
</reference>
<evidence type="ECO:0000313" key="11">
    <source>
        <dbReference type="Proteomes" id="UP000694888"/>
    </source>
</evidence>
<dbReference type="Proteomes" id="UP000694888">
    <property type="component" value="Unplaced"/>
</dbReference>
<keyword evidence="9 10" id="KW-0472">Membrane</keyword>
<keyword evidence="11" id="KW-1185">Reference proteome</keyword>
<dbReference type="InterPro" id="IPR047664">
    <property type="entry name" value="SWEET"/>
</dbReference>
<evidence type="ECO:0000256" key="9">
    <source>
        <dbReference type="ARBA" id="ARBA00023136"/>
    </source>
</evidence>
<accession>A0ABM0ZZZ9</accession>
<keyword evidence="7" id="KW-0677">Repeat</keyword>
<feature type="transmembrane region" description="Helical" evidence="10">
    <location>
        <begin position="41"/>
        <end position="58"/>
    </location>
</feature>
<dbReference type="PANTHER" id="PTHR10791">
    <property type="entry name" value="RAG1-ACTIVATING PROTEIN 1"/>
    <property type="match status" value="1"/>
</dbReference>
<proteinExistence type="inferred from homology"/>
<organism evidence="11 12">
    <name type="scientific">Aplysia californica</name>
    <name type="common">California sea hare</name>
    <dbReference type="NCBI Taxonomy" id="6500"/>
    <lineage>
        <taxon>Eukaryota</taxon>
        <taxon>Metazoa</taxon>
        <taxon>Spiralia</taxon>
        <taxon>Lophotrochozoa</taxon>
        <taxon>Mollusca</taxon>
        <taxon>Gastropoda</taxon>
        <taxon>Heterobranchia</taxon>
        <taxon>Euthyneura</taxon>
        <taxon>Tectipleura</taxon>
        <taxon>Aplysiida</taxon>
        <taxon>Aplysioidea</taxon>
        <taxon>Aplysiidae</taxon>
        <taxon>Aplysia</taxon>
    </lineage>
</organism>
<dbReference type="Pfam" id="PF03083">
    <property type="entry name" value="MtN3_slv"/>
    <property type="match status" value="2"/>
</dbReference>
<name>A0ABM0ZZZ9_APLCA</name>
<evidence type="ECO:0000256" key="4">
    <source>
        <dbReference type="ARBA" id="ARBA00022448"/>
    </source>
</evidence>
<dbReference type="GeneID" id="101862082"/>
<evidence type="ECO:0000256" key="7">
    <source>
        <dbReference type="ARBA" id="ARBA00022737"/>
    </source>
</evidence>
<gene>
    <name evidence="12" type="primary">LOC101862082</name>
</gene>